<reference evidence="3" key="1">
    <citation type="submission" date="2019-07" db="EMBL/GenBank/DDBJ databases">
        <title>Arthrobacter KR32 sp. nov., isolated from mountain cheese made of cows milk.</title>
        <authorList>
            <person name="Flegler A."/>
        </authorList>
    </citation>
    <scope>NUCLEOTIDE SEQUENCE [LARGE SCALE GENOMIC DNA]</scope>
    <source>
        <strain evidence="3">KR32</strain>
    </source>
</reference>
<accession>A0A7X1NR71</accession>
<evidence type="ECO:0000313" key="2">
    <source>
        <dbReference type="EMBL" id="MPY11482.1"/>
    </source>
</evidence>
<feature type="region of interest" description="Disordered" evidence="1">
    <location>
        <begin position="1"/>
        <end position="21"/>
    </location>
</feature>
<organism evidence="2 3">
    <name type="scientific">Arthrobacter bussei</name>
    <dbReference type="NCBI Taxonomy" id="2594179"/>
    <lineage>
        <taxon>Bacteria</taxon>
        <taxon>Bacillati</taxon>
        <taxon>Actinomycetota</taxon>
        <taxon>Actinomycetes</taxon>
        <taxon>Micrococcales</taxon>
        <taxon>Micrococcaceae</taxon>
        <taxon>Arthrobacter</taxon>
    </lineage>
</organism>
<comment type="caution">
    <text evidence="2">The sequence shown here is derived from an EMBL/GenBank/DDBJ whole genome shotgun (WGS) entry which is preliminary data.</text>
</comment>
<sequence length="65" mass="6539">MTADPARTKGPRHRRATRHSPPGRLVVALAALAGAVLITFVVVDTASAAEPAGVSPAAQLATSLP</sequence>
<keyword evidence="3" id="KW-1185">Reference proteome</keyword>
<evidence type="ECO:0000256" key="1">
    <source>
        <dbReference type="SAM" id="MobiDB-lite"/>
    </source>
</evidence>
<dbReference type="EMBL" id="VJXX01000004">
    <property type="protein sequence ID" value="MPY11482.1"/>
    <property type="molecule type" value="Genomic_DNA"/>
</dbReference>
<dbReference type="Proteomes" id="UP000326464">
    <property type="component" value="Unassembled WGS sequence"/>
</dbReference>
<gene>
    <name evidence="2" type="ORF">FNH21_12265</name>
</gene>
<dbReference type="AlphaFoldDB" id="A0A7X1NR71"/>
<name>A0A7X1NR71_9MICC</name>
<proteinExistence type="predicted"/>
<feature type="compositionally biased region" description="Basic residues" evidence="1">
    <location>
        <begin position="9"/>
        <end position="18"/>
    </location>
</feature>
<evidence type="ECO:0000313" key="3">
    <source>
        <dbReference type="Proteomes" id="UP000326464"/>
    </source>
</evidence>
<dbReference type="RefSeq" id="WP_152816116.1">
    <property type="nucleotide sequence ID" value="NZ_VJXX01000004.1"/>
</dbReference>
<protein>
    <submittedName>
        <fullName evidence="2">Uncharacterized protein</fullName>
    </submittedName>
</protein>